<dbReference type="NCBIfam" id="TIGR01146">
    <property type="entry name" value="ATPsyn_F1gamma"/>
    <property type="match status" value="1"/>
</dbReference>
<dbReference type="HAMAP" id="MF_00815">
    <property type="entry name" value="ATP_synth_gamma_bact"/>
    <property type="match status" value="1"/>
</dbReference>
<comment type="subcellular location">
    <subcellularLocation>
        <location evidence="10">Cell membrane</location>
        <topology evidence="10">Peripheral membrane protein</topology>
    </subcellularLocation>
    <subcellularLocation>
        <location evidence="2">Membrane</location>
        <topology evidence="2">Peripheral membrane protein</topology>
    </subcellularLocation>
</comment>
<dbReference type="GO" id="GO:0046933">
    <property type="term" value="F:proton-transporting ATP synthase activity, rotational mechanism"/>
    <property type="evidence" value="ECO:0007669"/>
    <property type="project" value="UniProtKB-UniRule"/>
</dbReference>
<evidence type="ECO:0000256" key="10">
    <source>
        <dbReference type="HAMAP-Rule" id="MF_00815"/>
    </source>
</evidence>
<reference evidence="11" key="1">
    <citation type="submission" date="2020-10" db="EMBL/GenBank/DDBJ databases">
        <authorList>
            <person name="Gilroy R."/>
        </authorList>
    </citation>
    <scope>NUCLEOTIDE SEQUENCE</scope>
    <source>
        <strain evidence="11">ChiHile30-977</strain>
    </source>
</reference>
<dbReference type="AlphaFoldDB" id="A0A9D0YY08"/>
<dbReference type="GO" id="GO:0005524">
    <property type="term" value="F:ATP binding"/>
    <property type="evidence" value="ECO:0007669"/>
    <property type="project" value="UniProtKB-UniRule"/>
</dbReference>
<dbReference type="InterPro" id="IPR000131">
    <property type="entry name" value="ATP_synth_F1_gsu"/>
</dbReference>
<comment type="similarity">
    <text evidence="3 10">Belongs to the ATPase gamma chain family.</text>
</comment>
<dbReference type="SUPFAM" id="SSF52943">
    <property type="entry name" value="ATP synthase (F1-ATPase), gamma subunit"/>
    <property type="match status" value="1"/>
</dbReference>
<dbReference type="GO" id="GO:0005886">
    <property type="term" value="C:plasma membrane"/>
    <property type="evidence" value="ECO:0007669"/>
    <property type="project" value="UniProtKB-SubCell"/>
</dbReference>
<evidence type="ECO:0000313" key="11">
    <source>
        <dbReference type="EMBL" id="HIQ62940.1"/>
    </source>
</evidence>
<dbReference type="Pfam" id="PF00231">
    <property type="entry name" value="ATP-synt"/>
    <property type="match status" value="1"/>
</dbReference>
<dbReference type="PANTHER" id="PTHR11693">
    <property type="entry name" value="ATP SYNTHASE GAMMA CHAIN"/>
    <property type="match status" value="1"/>
</dbReference>
<protein>
    <recommendedName>
        <fullName evidence="10">ATP synthase gamma chain</fullName>
    </recommendedName>
    <alternativeName>
        <fullName evidence="10">ATP synthase F1 sector gamma subunit</fullName>
    </alternativeName>
    <alternativeName>
        <fullName evidence="10">F-ATPase gamma subunit</fullName>
    </alternativeName>
</protein>
<organism evidence="11 12">
    <name type="scientific">Candidatus Avichristensenella intestinipullorum</name>
    <dbReference type="NCBI Taxonomy" id="2840693"/>
    <lineage>
        <taxon>Bacteria</taxon>
        <taxon>Bacillati</taxon>
        <taxon>Bacillota</taxon>
        <taxon>Clostridia</taxon>
        <taxon>Candidatus Avichristensenella</taxon>
    </lineage>
</organism>
<keyword evidence="6 10" id="KW-0406">Ion transport</keyword>
<comment type="subunit">
    <text evidence="10">F-type ATPases have 2 components, CF(1) - the catalytic core - and CF(0) - the membrane proton channel. CF(1) has five subunits: alpha(3), beta(3), gamma(1), delta(1), epsilon(1). CF(0) has three main subunits: a, b and c.</text>
</comment>
<reference evidence="11" key="2">
    <citation type="journal article" date="2021" name="PeerJ">
        <title>Extensive microbial diversity within the chicken gut microbiome revealed by metagenomics and culture.</title>
        <authorList>
            <person name="Gilroy R."/>
            <person name="Ravi A."/>
            <person name="Getino M."/>
            <person name="Pursley I."/>
            <person name="Horton D.L."/>
            <person name="Alikhan N.F."/>
            <person name="Baker D."/>
            <person name="Gharbi K."/>
            <person name="Hall N."/>
            <person name="Watson M."/>
            <person name="Adriaenssens E.M."/>
            <person name="Foster-Nyarko E."/>
            <person name="Jarju S."/>
            <person name="Secka A."/>
            <person name="Antonio M."/>
            <person name="Oren A."/>
            <person name="Chaudhuri R.R."/>
            <person name="La Ragione R."/>
            <person name="Hildebrand F."/>
            <person name="Pallen M.J."/>
        </authorList>
    </citation>
    <scope>NUCLEOTIDE SEQUENCE</scope>
    <source>
        <strain evidence="11">ChiHile30-977</strain>
    </source>
</reference>
<sequence>MSAIPEIRHRIKVVEDTRKITRAMYLISSAKMQKAMKMHERNLVFFRRVREDMRFIIESNDCGLSSSYFQHRPGKRAVYLVISGDKGMCGAYNTDVLRLAEKTIREGNHEQVFLFTIGLTAYLHFQRLGMDPDVHYLHIAQNPSLPAAREVTVQLCDMYENDLFDEAYVVFTNMVNSRQFTPQVLRLLPILREDFAGIETMHPYAGALEYVPSDDAALHSLAVQHLIGLTYSACAQSYASEHCARMTAMDASTRNADEMLGRLRLEYNRARQAAITQELTEIISGASSVRQA</sequence>
<evidence type="ECO:0000256" key="4">
    <source>
        <dbReference type="ARBA" id="ARBA00022448"/>
    </source>
</evidence>
<dbReference type="Proteomes" id="UP000886819">
    <property type="component" value="Unassembled WGS sequence"/>
</dbReference>
<evidence type="ECO:0000256" key="5">
    <source>
        <dbReference type="ARBA" id="ARBA00022781"/>
    </source>
</evidence>
<proteinExistence type="inferred from homology"/>
<evidence type="ECO:0000256" key="7">
    <source>
        <dbReference type="ARBA" id="ARBA00023136"/>
    </source>
</evidence>
<dbReference type="InterPro" id="IPR023632">
    <property type="entry name" value="ATP_synth_F1_gsu_CS"/>
</dbReference>
<comment type="function">
    <text evidence="1 10">Produces ATP from ADP in the presence of a proton gradient across the membrane. The gamma chain is believed to be important in regulating ATPase activity and the flow of protons through the CF(0) complex.</text>
</comment>
<comment type="caution">
    <text evidence="11">The sequence shown here is derived from an EMBL/GenBank/DDBJ whole genome shotgun (WGS) entry which is preliminary data.</text>
</comment>
<keyword evidence="8 10" id="KW-0139">CF(1)</keyword>
<gene>
    <name evidence="10 11" type="primary">atpG</name>
    <name evidence="11" type="ORF">IAA66_05060</name>
</gene>
<evidence type="ECO:0000256" key="3">
    <source>
        <dbReference type="ARBA" id="ARBA00007681"/>
    </source>
</evidence>
<keyword evidence="5 10" id="KW-0375">Hydrogen ion transport</keyword>
<dbReference type="Gene3D" id="3.40.1380.10">
    <property type="match status" value="1"/>
</dbReference>
<dbReference type="PROSITE" id="PS00153">
    <property type="entry name" value="ATPASE_GAMMA"/>
    <property type="match status" value="1"/>
</dbReference>
<evidence type="ECO:0000256" key="9">
    <source>
        <dbReference type="ARBA" id="ARBA00023310"/>
    </source>
</evidence>
<dbReference type="GO" id="GO:0045259">
    <property type="term" value="C:proton-transporting ATP synthase complex"/>
    <property type="evidence" value="ECO:0007669"/>
    <property type="project" value="UniProtKB-KW"/>
</dbReference>
<dbReference type="Gene3D" id="1.10.287.80">
    <property type="entry name" value="ATP synthase, gamma subunit, helix hairpin domain"/>
    <property type="match status" value="1"/>
</dbReference>
<dbReference type="PANTHER" id="PTHR11693:SF22">
    <property type="entry name" value="ATP SYNTHASE SUBUNIT GAMMA, MITOCHONDRIAL"/>
    <property type="match status" value="1"/>
</dbReference>
<evidence type="ECO:0000256" key="2">
    <source>
        <dbReference type="ARBA" id="ARBA00004170"/>
    </source>
</evidence>
<dbReference type="InterPro" id="IPR035968">
    <property type="entry name" value="ATP_synth_F1_ATPase_gsu"/>
</dbReference>
<keyword evidence="9 10" id="KW-0066">ATP synthesis</keyword>
<name>A0A9D0YY08_9FIRM</name>
<keyword evidence="7 10" id="KW-0472">Membrane</keyword>
<evidence type="ECO:0000256" key="6">
    <source>
        <dbReference type="ARBA" id="ARBA00023065"/>
    </source>
</evidence>
<accession>A0A9D0YY08</accession>
<evidence type="ECO:0000256" key="8">
    <source>
        <dbReference type="ARBA" id="ARBA00023196"/>
    </source>
</evidence>
<evidence type="ECO:0000256" key="1">
    <source>
        <dbReference type="ARBA" id="ARBA00003456"/>
    </source>
</evidence>
<dbReference type="EMBL" id="DVFI01000079">
    <property type="protein sequence ID" value="HIQ62940.1"/>
    <property type="molecule type" value="Genomic_DNA"/>
</dbReference>
<keyword evidence="4 10" id="KW-0813">Transport</keyword>
<dbReference type="GO" id="GO:0042777">
    <property type="term" value="P:proton motive force-driven plasma membrane ATP synthesis"/>
    <property type="evidence" value="ECO:0007669"/>
    <property type="project" value="UniProtKB-UniRule"/>
</dbReference>
<dbReference type="CDD" id="cd12151">
    <property type="entry name" value="F1-ATPase_gamma"/>
    <property type="match status" value="1"/>
</dbReference>
<keyword evidence="10" id="KW-1003">Cell membrane</keyword>
<evidence type="ECO:0000313" key="12">
    <source>
        <dbReference type="Proteomes" id="UP000886819"/>
    </source>
</evidence>
<dbReference type="PRINTS" id="PR00126">
    <property type="entry name" value="ATPASEGAMMA"/>
</dbReference>